<accession>A0A7J6V8K8</accession>
<gene>
    <name evidence="1" type="ORF">FRX31_029027</name>
</gene>
<dbReference type="AlphaFoldDB" id="A0A7J6V8K8"/>
<sequence>MGDRLAMARECPLATKRVLVGKISLIALELKLNWILGRNTLGKDDFTYIPPVYVNRKPVVHVRSDQFKEMESKYANLLVGSFIGKMPTYNFVKDILQRDWKNKEFSMKPYGNCSYTFEFINEDDRRKALDTEIDPKCTYPEDVSIVLDERKAIQVQLEYNWKPPRKQVWLREEDKHTDLVEESLTQQPLALVEENQVQGVVQNIGKCIQEENTTAMAEQQSCVKKNCEGSTSTM</sequence>
<keyword evidence="2" id="KW-1185">Reference proteome</keyword>
<proteinExistence type="predicted"/>
<name>A0A7J6V8K8_THATH</name>
<reference evidence="1 2" key="1">
    <citation type="submission" date="2020-06" db="EMBL/GenBank/DDBJ databases">
        <title>Transcriptomic and genomic resources for Thalictrum thalictroides and T. hernandezii: Facilitating candidate gene discovery in an emerging model plant lineage.</title>
        <authorList>
            <person name="Arias T."/>
            <person name="Riano-Pachon D.M."/>
            <person name="Di Stilio V.S."/>
        </authorList>
    </citation>
    <scope>NUCLEOTIDE SEQUENCE [LARGE SCALE GENOMIC DNA]</scope>
    <source>
        <strain evidence="2">cv. WT478/WT964</strain>
        <tissue evidence="1">Leaves</tissue>
    </source>
</reference>
<evidence type="ECO:0000313" key="1">
    <source>
        <dbReference type="EMBL" id="KAF5181386.1"/>
    </source>
</evidence>
<protein>
    <submittedName>
        <fullName evidence="1">Uncharacterized protein</fullName>
    </submittedName>
</protein>
<dbReference type="OrthoDB" id="851886at2759"/>
<evidence type="ECO:0000313" key="2">
    <source>
        <dbReference type="Proteomes" id="UP000554482"/>
    </source>
</evidence>
<organism evidence="1 2">
    <name type="scientific">Thalictrum thalictroides</name>
    <name type="common">Rue-anemone</name>
    <name type="synonym">Anemone thalictroides</name>
    <dbReference type="NCBI Taxonomy" id="46969"/>
    <lineage>
        <taxon>Eukaryota</taxon>
        <taxon>Viridiplantae</taxon>
        <taxon>Streptophyta</taxon>
        <taxon>Embryophyta</taxon>
        <taxon>Tracheophyta</taxon>
        <taxon>Spermatophyta</taxon>
        <taxon>Magnoliopsida</taxon>
        <taxon>Ranunculales</taxon>
        <taxon>Ranunculaceae</taxon>
        <taxon>Thalictroideae</taxon>
        <taxon>Thalictrum</taxon>
    </lineage>
</organism>
<comment type="caution">
    <text evidence="1">The sequence shown here is derived from an EMBL/GenBank/DDBJ whole genome shotgun (WGS) entry which is preliminary data.</text>
</comment>
<dbReference type="Proteomes" id="UP000554482">
    <property type="component" value="Unassembled WGS sequence"/>
</dbReference>
<dbReference type="EMBL" id="JABWDY010036252">
    <property type="protein sequence ID" value="KAF5181386.1"/>
    <property type="molecule type" value="Genomic_DNA"/>
</dbReference>